<dbReference type="AlphaFoldDB" id="K0KJC9"/>
<sequence>MVPRKLVSIILDPDSDDEPIYCTYDINGKFIKIRDLDQILGNNNTTNDTKKSNTASLPKIQKSIENFFNLDLPYISYHDVNPFELMDDDCNELKTRFFLPNDTILERDRIIGNEIGLKTPKERVERPVDHHYLPGKPNLIYENYPFFKPNLDKSIELTNEEFYKKFITKFNKTLSKKLKNFKTTQTGDSNFIDFENYIYDLPTFQTPVDYPNYFTIYESEFFDVFNDRIINPILKIYQMFLLNSSTKLKKYLEETDEEYSPILNNEHNVSLKPIGSVGVSSFPFGLVDPDTKFLNSMFVHVELVNLSLGIGEGYELYFQSQKQNFQNEFQTKIFGSNSTKINNFLKYFHKCCSICLNSQTNRFIITDYYWIGVFQIEDIEDGEIQDVKKLISKVNVLHFSYSNFESEDQGINGLSIRSIIASWFNISSNEFKSNNTKMNLINSRIIKEWELFQKSKSMINNNTNSQSNKRLKISPFIYTTPSEIKFLKKKVDLEKSLVEFIAIGYEWSCQTLCIDLKKLFHDKQNYYQIFNEHKLSNSNQKVLLSIYDEQYNVNKFKFLDYYKDDKKLIINKSNGNMDTLFGLPLKTDRGMDESFTLWHGNIDIYNKLKFLQGDIIARVLDFGYLEDKSYNDLGKLHFKIDGYYIIYEPNSMNFKNLIELDINNEDHYLKAKETITKIHEYGVTFQPKTKISLDVLRFYNNKVFLINLEETSWTSNQTSNSFKSQKQKDLNDLDIEFKKKTSHKKRGSSFSNGHNIPRRKSSSHHHNHNSRSSLNQLLQHLRQEVQLNPGTLLDEDDIEGEVVFSEDE</sequence>
<organism evidence="2 3">
    <name type="scientific">Wickerhamomyces ciferrii (strain ATCC 14091 / BCRC 22168 / CBS 111 / JCM 3599 / NBRC 0793 / NRRL Y-1031 F-60-10)</name>
    <name type="common">Yeast</name>
    <name type="synonym">Pichia ciferrii</name>
    <dbReference type="NCBI Taxonomy" id="1206466"/>
    <lineage>
        <taxon>Eukaryota</taxon>
        <taxon>Fungi</taxon>
        <taxon>Dikarya</taxon>
        <taxon>Ascomycota</taxon>
        <taxon>Saccharomycotina</taxon>
        <taxon>Saccharomycetes</taxon>
        <taxon>Phaffomycetales</taxon>
        <taxon>Wickerhamomycetaceae</taxon>
        <taxon>Wickerhamomyces</taxon>
    </lineage>
</organism>
<dbReference type="InParanoid" id="K0KJC9"/>
<dbReference type="EMBL" id="CAIF01000025">
    <property type="protein sequence ID" value="CCH41594.1"/>
    <property type="molecule type" value="Genomic_DNA"/>
</dbReference>
<keyword evidence="3" id="KW-1185">Reference proteome</keyword>
<evidence type="ECO:0000256" key="1">
    <source>
        <dbReference type="SAM" id="MobiDB-lite"/>
    </source>
</evidence>
<feature type="region of interest" description="Disordered" evidence="1">
    <location>
        <begin position="740"/>
        <end position="773"/>
    </location>
</feature>
<dbReference type="Proteomes" id="UP000009328">
    <property type="component" value="Unassembled WGS sequence"/>
</dbReference>
<feature type="region of interest" description="Disordered" evidence="1">
    <location>
        <begin position="788"/>
        <end position="808"/>
    </location>
</feature>
<protein>
    <submittedName>
        <fullName evidence="2">Uncharacterized protein</fullName>
    </submittedName>
</protein>
<gene>
    <name evidence="2" type="ORF">BN7_1135</name>
</gene>
<proteinExistence type="predicted"/>
<dbReference type="HOGENOM" id="CLU_348900_0_0_1"/>
<reference evidence="2 3" key="1">
    <citation type="journal article" date="2012" name="Eukaryot. Cell">
        <title>Draft genome sequence of Wickerhamomyces ciferrii NRRL Y-1031 F-60-10.</title>
        <authorList>
            <person name="Schneider J."/>
            <person name="Andrea H."/>
            <person name="Blom J."/>
            <person name="Jaenicke S."/>
            <person name="Ruckert C."/>
            <person name="Schorsch C."/>
            <person name="Szczepanowski R."/>
            <person name="Farwick M."/>
            <person name="Goesmann A."/>
            <person name="Puhler A."/>
            <person name="Schaffer S."/>
            <person name="Tauch A."/>
            <person name="Kohler T."/>
            <person name="Brinkrolf K."/>
        </authorList>
    </citation>
    <scope>NUCLEOTIDE SEQUENCE [LARGE SCALE GENOMIC DNA]</scope>
    <source>
        <strain evidence="3">ATCC 14091 / BCRC 22168 / CBS 111 / JCM 3599 / NBRC 0793 / NRRL Y-1031 F-60-10</strain>
    </source>
</reference>
<feature type="compositionally biased region" description="Basic residues" evidence="1">
    <location>
        <begin position="756"/>
        <end position="769"/>
    </location>
</feature>
<accession>K0KJC9</accession>
<feature type="compositionally biased region" description="Acidic residues" evidence="1">
    <location>
        <begin position="793"/>
        <end position="808"/>
    </location>
</feature>
<comment type="caution">
    <text evidence="2">The sequence shown here is derived from an EMBL/GenBank/DDBJ whole genome shotgun (WGS) entry which is preliminary data.</text>
</comment>
<name>K0KJC9_WICCF</name>
<evidence type="ECO:0000313" key="2">
    <source>
        <dbReference type="EMBL" id="CCH41594.1"/>
    </source>
</evidence>
<evidence type="ECO:0000313" key="3">
    <source>
        <dbReference type="Proteomes" id="UP000009328"/>
    </source>
</evidence>